<gene>
    <name evidence="2" type="ORF">BJ998_003888</name>
</gene>
<dbReference type="Gene3D" id="3.40.50.720">
    <property type="entry name" value="NAD(P)-binding Rossmann-like Domain"/>
    <property type="match status" value="1"/>
</dbReference>
<dbReference type="InterPro" id="IPR002347">
    <property type="entry name" value="SDR_fam"/>
</dbReference>
<dbReference type="PRINTS" id="PR00081">
    <property type="entry name" value="GDHRDH"/>
</dbReference>
<reference evidence="2 3" key="1">
    <citation type="submission" date="2020-08" db="EMBL/GenBank/DDBJ databases">
        <title>Sequencing the genomes of 1000 actinobacteria strains.</title>
        <authorList>
            <person name="Klenk H.-P."/>
        </authorList>
    </citation>
    <scope>NUCLEOTIDE SEQUENCE [LARGE SCALE GENOMIC DNA]</scope>
    <source>
        <strain evidence="2 3">DSM 43851</strain>
    </source>
</reference>
<dbReference type="SUPFAM" id="SSF51735">
    <property type="entry name" value="NAD(P)-binding Rossmann-fold domains"/>
    <property type="match status" value="1"/>
</dbReference>
<dbReference type="EMBL" id="JACHIR010000001">
    <property type="protein sequence ID" value="MBB5892692.1"/>
    <property type="molecule type" value="Genomic_DNA"/>
</dbReference>
<keyword evidence="1" id="KW-0560">Oxidoreductase</keyword>
<proteinExistence type="predicted"/>
<evidence type="ECO:0000313" key="2">
    <source>
        <dbReference type="EMBL" id="MBB5892692.1"/>
    </source>
</evidence>
<dbReference type="InterPro" id="IPR036291">
    <property type="entry name" value="NAD(P)-bd_dom_sf"/>
</dbReference>
<dbReference type="PANTHER" id="PTHR43157">
    <property type="entry name" value="PHOSPHATIDYLINOSITOL-GLYCAN BIOSYNTHESIS CLASS F PROTEIN-RELATED"/>
    <property type="match status" value="1"/>
</dbReference>
<organism evidence="2 3">
    <name type="scientific">Kutzneria kofuensis</name>
    <dbReference type="NCBI Taxonomy" id="103725"/>
    <lineage>
        <taxon>Bacteria</taxon>
        <taxon>Bacillati</taxon>
        <taxon>Actinomycetota</taxon>
        <taxon>Actinomycetes</taxon>
        <taxon>Pseudonocardiales</taxon>
        <taxon>Pseudonocardiaceae</taxon>
        <taxon>Kutzneria</taxon>
    </lineage>
</organism>
<comment type="caution">
    <text evidence="2">The sequence shown here is derived from an EMBL/GenBank/DDBJ whole genome shotgun (WGS) entry which is preliminary data.</text>
</comment>
<evidence type="ECO:0000313" key="3">
    <source>
        <dbReference type="Proteomes" id="UP000585638"/>
    </source>
</evidence>
<sequence length="302" mass="32012">MTRWTTADIPDQTGRVAVVTGANTGVGLATARALARAGATVVLACRDQARADAAAAETGGEPVLLDLGSLASVRAGAERIIAAHPRVDLLINNAGVMMTPRGRTQDGFELQIGINHLGHFALTGLLLPAMLAVPGARIVTVSSNAHRAGEINFDDLNSRDRYRPIAAYAQSKLANLLFAYELQRRLAAAKALPVSVAVHPGSARTDLARESPRVVRWLLGSPLMSWMVQDSDQAALPSLRAATDPAVRGGDFYGPDGWNGFKGHPVRTASAPRSHDAAAARRLWEKSERLTGVAYRFTDTAG</sequence>
<keyword evidence="3" id="KW-1185">Reference proteome</keyword>
<protein>
    <submittedName>
        <fullName evidence="2">NAD(P)-dependent dehydrogenase (Short-subunit alcohol dehydrogenase family)</fullName>
    </submittedName>
</protein>
<dbReference type="NCBIfam" id="NF004846">
    <property type="entry name" value="PRK06197.1"/>
    <property type="match status" value="1"/>
</dbReference>
<dbReference type="Proteomes" id="UP000585638">
    <property type="component" value="Unassembled WGS sequence"/>
</dbReference>
<name>A0A7W9KHT1_9PSEU</name>
<dbReference type="GO" id="GO:0016491">
    <property type="term" value="F:oxidoreductase activity"/>
    <property type="evidence" value="ECO:0007669"/>
    <property type="project" value="UniProtKB-KW"/>
</dbReference>
<dbReference type="AlphaFoldDB" id="A0A7W9KHT1"/>
<dbReference type="RefSeq" id="WP_184863597.1">
    <property type="nucleotide sequence ID" value="NZ_BAAAWY010000001.1"/>
</dbReference>
<evidence type="ECO:0000256" key="1">
    <source>
        <dbReference type="ARBA" id="ARBA00023002"/>
    </source>
</evidence>
<dbReference type="PANTHER" id="PTHR43157:SF31">
    <property type="entry name" value="PHOSPHATIDYLINOSITOL-GLYCAN BIOSYNTHESIS CLASS F PROTEIN"/>
    <property type="match status" value="1"/>
</dbReference>
<dbReference type="Pfam" id="PF00106">
    <property type="entry name" value="adh_short"/>
    <property type="match status" value="1"/>
</dbReference>
<accession>A0A7W9KHT1</accession>